<organism evidence="17 18">
    <name type="scientific">Cyprinus carpio carpio</name>
    <dbReference type="NCBI Taxonomy" id="630221"/>
    <lineage>
        <taxon>Eukaryota</taxon>
        <taxon>Metazoa</taxon>
        <taxon>Chordata</taxon>
        <taxon>Craniata</taxon>
        <taxon>Vertebrata</taxon>
        <taxon>Euteleostomi</taxon>
        <taxon>Actinopterygii</taxon>
        <taxon>Neopterygii</taxon>
        <taxon>Teleostei</taxon>
        <taxon>Ostariophysi</taxon>
        <taxon>Cypriniformes</taxon>
        <taxon>Cyprinidae</taxon>
        <taxon>Cyprininae</taxon>
        <taxon>Cyprinus</taxon>
    </lineage>
</organism>
<dbReference type="SMART" id="SM00181">
    <property type="entry name" value="EGF"/>
    <property type="match status" value="1"/>
</dbReference>
<dbReference type="GO" id="GO:0005886">
    <property type="term" value="C:plasma membrane"/>
    <property type="evidence" value="ECO:0007669"/>
    <property type="project" value="UniProtKB-SubCell"/>
</dbReference>
<evidence type="ECO:0000256" key="13">
    <source>
        <dbReference type="ARBA" id="ARBA00040098"/>
    </source>
</evidence>
<sequence length="253" mass="27716">GGLTSPPPWDPSQLDNTGALTQTLPVTSAGLISSRSLSVTVSVTSVSGASIERFESERPAQTAVINLLEALSEKRSTVDNKQVEYEEEDEYYYDDEEEDEFSGDYEVPLVAFSSKPKDPSAVLNAEKLEGSKRKGLGRKKAKGKGKGKKRNPCLKKYKNFCIHGTCQYLKNLKGASCRCDQGYSGERCHLFSLEVKQNERGYNPTTALAVVAVVLSSLCLTIIGLLLALRFHKQGAYNVENEEKIKLGAAPHH</sequence>
<evidence type="ECO:0000256" key="10">
    <source>
        <dbReference type="ARBA" id="ARBA00023030"/>
    </source>
</evidence>
<evidence type="ECO:0000256" key="1">
    <source>
        <dbReference type="ARBA" id="ARBA00004239"/>
    </source>
</evidence>
<keyword evidence="9 15" id="KW-1133">Transmembrane helix</keyword>
<reference evidence="17" key="2">
    <citation type="submission" date="2025-09" db="UniProtKB">
        <authorList>
            <consortium name="Ensembl"/>
        </authorList>
    </citation>
    <scope>IDENTIFICATION</scope>
</reference>
<keyword evidence="10" id="KW-0339">Growth factor</keyword>
<feature type="transmembrane region" description="Helical" evidence="15">
    <location>
        <begin position="207"/>
        <end position="229"/>
    </location>
</feature>
<dbReference type="PROSITE" id="PS50026">
    <property type="entry name" value="EGF_3"/>
    <property type="match status" value="1"/>
</dbReference>
<keyword evidence="11 15" id="KW-0472">Membrane</keyword>
<feature type="disulfide bond" evidence="14">
    <location>
        <begin position="179"/>
        <end position="188"/>
    </location>
</feature>
<dbReference type="GO" id="GO:0007173">
    <property type="term" value="P:epidermal growth factor receptor signaling pathway"/>
    <property type="evidence" value="ECO:0007669"/>
    <property type="project" value="TreeGrafter"/>
</dbReference>
<evidence type="ECO:0000256" key="9">
    <source>
        <dbReference type="ARBA" id="ARBA00022989"/>
    </source>
</evidence>
<comment type="caution">
    <text evidence="14">Lacks conserved residue(s) required for the propagation of feature annotation.</text>
</comment>
<dbReference type="GO" id="GO:0008083">
    <property type="term" value="F:growth factor activity"/>
    <property type="evidence" value="ECO:0007669"/>
    <property type="project" value="UniProtKB-KW"/>
</dbReference>
<dbReference type="AlphaFoldDB" id="A0A9J7Z818"/>
<evidence type="ECO:0000313" key="18">
    <source>
        <dbReference type="Proteomes" id="UP001108240"/>
    </source>
</evidence>
<evidence type="ECO:0000256" key="5">
    <source>
        <dbReference type="ARBA" id="ARBA00022536"/>
    </source>
</evidence>
<evidence type="ECO:0000256" key="7">
    <source>
        <dbReference type="ARBA" id="ARBA00022692"/>
    </source>
</evidence>
<keyword evidence="12 14" id="KW-1015">Disulfide bond</keyword>
<evidence type="ECO:0000313" key="17">
    <source>
        <dbReference type="Ensembl" id="ENSCCRP00000128387.1"/>
    </source>
</evidence>
<dbReference type="GO" id="GO:0008284">
    <property type="term" value="P:positive regulation of cell population proliferation"/>
    <property type="evidence" value="ECO:0007669"/>
    <property type="project" value="TreeGrafter"/>
</dbReference>
<dbReference type="Ensembl" id="ENSCCRT00000141646.1">
    <property type="protein sequence ID" value="ENSCCRP00000128387.1"/>
    <property type="gene ID" value="ENSCCRG00000023650.2"/>
</dbReference>
<dbReference type="GO" id="GO:0005154">
    <property type="term" value="F:epidermal growth factor receptor binding"/>
    <property type="evidence" value="ECO:0007669"/>
    <property type="project" value="TreeGrafter"/>
</dbReference>
<dbReference type="PROSITE" id="PS01186">
    <property type="entry name" value="EGF_2"/>
    <property type="match status" value="1"/>
</dbReference>
<dbReference type="Gene3D" id="2.10.25.10">
    <property type="entry name" value="Laminin"/>
    <property type="match status" value="1"/>
</dbReference>
<keyword evidence="8" id="KW-0732">Signal</keyword>
<dbReference type="GO" id="GO:0008201">
    <property type="term" value="F:heparin binding"/>
    <property type="evidence" value="ECO:0007669"/>
    <property type="project" value="UniProtKB-KW"/>
</dbReference>
<dbReference type="Proteomes" id="UP001108240">
    <property type="component" value="Unplaced"/>
</dbReference>
<dbReference type="PANTHER" id="PTHR10740">
    <property type="entry name" value="TRANSFORMING GROWTH FACTOR ALPHA"/>
    <property type="match status" value="1"/>
</dbReference>
<keyword evidence="4" id="KW-0964">Secreted</keyword>
<evidence type="ECO:0000256" key="15">
    <source>
        <dbReference type="SAM" id="Phobius"/>
    </source>
</evidence>
<keyword evidence="5 14" id="KW-0245">EGF-like domain</keyword>
<proteinExistence type="predicted"/>
<keyword evidence="3" id="KW-1003">Cell membrane</keyword>
<evidence type="ECO:0000256" key="2">
    <source>
        <dbReference type="ARBA" id="ARBA00004251"/>
    </source>
</evidence>
<evidence type="ECO:0000256" key="12">
    <source>
        <dbReference type="ARBA" id="ARBA00023157"/>
    </source>
</evidence>
<comment type="subcellular location">
    <subcellularLocation>
        <location evidence="2">Cell membrane</location>
        <topology evidence="2">Single-pass type I membrane protein</topology>
    </subcellularLocation>
    <subcellularLocation>
        <location evidence="1">Secreted</location>
        <location evidence="1">Extracellular space</location>
    </subcellularLocation>
</comment>
<protein>
    <recommendedName>
        <fullName evidence="13">Proheparin-binding EGF-like growth factor</fullName>
    </recommendedName>
</protein>
<evidence type="ECO:0000256" key="11">
    <source>
        <dbReference type="ARBA" id="ARBA00023136"/>
    </source>
</evidence>
<name>A0A9J7Z818_CYPCA</name>
<evidence type="ECO:0000256" key="14">
    <source>
        <dbReference type="PROSITE-ProRule" id="PRU00076"/>
    </source>
</evidence>
<feature type="domain" description="EGF-like" evidence="16">
    <location>
        <begin position="149"/>
        <end position="189"/>
    </location>
</feature>
<evidence type="ECO:0000256" key="6">
    <source>
        <dbReference type="ARBA" id="ARBA00022674"/>
    </source>
</evidence>
<evidence type="ECO:0000256" key="3">
    <source>
        <dbReference type="ARBA" id="ARBA00022475"/>
    </source>
</evidence>
<accession>A0A9J7Z818</accession>
<dbReference type="GO" id="GO:0005615">
    <property type="term" value="C:extracellular space"/>
    <property type="evidence" value="ECO:0007669"/>
    <property type="project" value="TreeGrafter"/>
</dbReference>
<evidence type="ECO:0000256" key="8">
    <source>
        <dbReference type="ARBA" id="ARBA00022729"/>
    </source>
</evidence>
<dbReference type="InterPro" id="IPR000742">
    <property type="entry name" value="EGF"/>
</dbReference>
<dbReference type="SUPFAM" id="SSF57196">
    <property type="entry name" value="EGF/Laminin"/>
    <property type="match status" value="1"/>
</dbReference>
<evidence type="ECO:0000256" key="4">
    <source>
        <dbReference type="ARBA" id="ARBA00022525"/>
    </source>
</evidence>
<dbReference type="PANTHER" id="PTHR10740:SF4">
    <property type="entry name" value="PROHEPARIN-BINDING EGF-LIKE GROWTH FACTOR"/>
    <property type="match status" value="1"/>
</dbReference>
<keyword evidence="7 15" id="KW-0812">Transmembrane</keyword>
<dbReference type="PROSITE" id="PS00022">
    <property type="entry name" value="EGF_1"/>
    <property type="match status" value="1"/>
</dbReference>
<keyword evidence="18" id="KW-1185">Reference proteome</keyword>
<dbReference type="FunFam" id="2.10.25.10:FF:000158">
    <property type="entry name" value="proheparin-binding EGF-like growth factor"/>
    <property type="match status" value="1"/>
</dbReference>
<keyword evidence="6" id="KW-0358">Heparin-binding</keyword>
<reference evidence="17" key="1">
    <citation type="submission" date="2025-08" db="UniProtKB">
        <authorList>
            <consortium name="Ensembl"/>
        </authorList>
    </citation>
    <scope>IDENTIFICATION</scope>
</reference>
<evidence type="ECO:0000259" key="16">
    <source>
        <dbReference type="PROSITE" id="PS50026"/>
    </source>
</evidence>
<dbReference type="GeneTree" id="ENSGT00940000156901"/>